<dbReference type="PANTHER" id="PTHR43124">
    <property type="entry name" value="PURINE EFFLUX PUMP PBUE"/>
    <property type="match status" value="1"/>
</dbReference>
<dbReference type="EMBL" id="AYZF01000013">
    <property type="protein sequence ID" value="KRN06089.1"/>
    <property type="molecule type" value="Genomic_DNA"/>
</dbReference>
<feature type="transmembrane region" description="Helical" evidence="7">
    <location>
        <begin position="12"/>
        <end position="32"/>
    </location>
</feature>
<keyword evidence="10" id="KW-1185">Reference proteome</keyword>
<dbReference type="InterPro" id="IPR011701">
    <property type="entry name" value="MFS"/>
</dbReference>
<dbReference type="RefSeq" id="WP_034987965.1">
    <property type="nucleotide sequence ID" value="NZ_AYZF01000013.1"/>
</dbReference>
<dbReference type="CDD" id="cd17324">
    <property type="entry name" value="MFS_NepI_like"/>
    <property type="match status" value="1"/>
</dbReference>
<dbReference type="eggNOG" id="COG2814">
    <property type="taxonomic scope" value="Bacteria"/>
</dbReference>
<dbReference type="PROSITE" id="PS50850">
    <property type="entry name" value="MFS"/>
    <property type="match status" value="1"/>
</dbReference>
<keyword evidence="6 7" id="KW-0472">Membrane</keyword>
<gene>
    <name evidence="9" type="ORF">FD15_GL001279</name>
</gene>
<feature type="transmembrane region" description="Helical" evidence="7">
    <location>
        <begin position="296"/>
        <end position="318"/>
    </location>
</feature>
<dbReference type="STRING" id="1423806.FD15_GL001279"/>
<dbReference type="InterPro" id="IPR050189">
    <property type="entry name" value="MFS_Efflux_Transporters"/>
</dbReference>
<evidence type="ECO:0000256" key="6">
    <source>
        <dbReference type="ARBA" id="ARBA00023136"/>
    </source>
</evidence>
<feature type="transmembrane region" description="Helical" evidence="7">
    <location>
        <begin position="44"/>
        <end position="64"/>
    </location>
</feature>
<dbReference type="Proteomes" id="UP000050961">
    <property type="component" value="Unassembled WGS sequence"/>
</dbReference>
<feature type="transmembrane region" description="Helical" evidence="7">
    <location>
        <begin position="361"/>
        <end position="382"/>
    </location>
</feature>
<organism evidence="9 10">
    <name type="scientific">Liquorilactobacillus sucicola DSM 21376 = JCM 15457</name>
    <dbReference type="NCBI Taxonomy" id="1423806"/>
    <lineage>
        <taxon>Bacteria</taxon>
        <taxon>Bacillati</taxon>
        <taxon>Bacillota</taxon>
        <taxon>Bacilli</taxon>
        <taxon>Lactobacillales</taxon>
        <taxon>Lactobacillaceae</taxon>
        <taxon>Liquorilactobacillus</taxon>
    </lineage>
</organism>
<keyword evidence="3" id="KW-1003">Cell membrane</keyword>
<accession>A0A023CWQ1</accession>
<feature type="transmembrane region" description="Helical" evidence="7">
    <location>
        <begin position="131"/>
        <end position="155"/>
    </location>
</feature>
<protein>
    <submittedName>
        <fullName evidence="9">Major facilitator superfamily protein</fullName>
    </submittedName>
</protein>
<dbReference type="GO" id="GO:0022857">
    <property type="term" value="F:transmembrane transporter activity"/>
    <property type="evidence" value="ECO:0007669"/>
    <property type="project" value="InterPro"/>
</dbReference>
<feature type="transmembrane region" description="Helical" evidence="7">
    <location>
        <begin position="205"/>
        <end position="227"/>
    </location>
</feature>
<feature type="transmembrane region" description="Helical" evidence="7">
    <location>
        <begin position="239"/>
        <end position="260"/>
    </location>
</feature>
<proteinExistence type="predicted"/>
<keyword evidence="2" id="KW-0813">Transport</keyword>
<comment type="subcellular location">
    <subcellularLocation>
        <location evidence="1">Cell membrane</location>
        <topology evidence="1">Multi-pass membrane protein</topology>
    </subcellularLocation>
</comment>
<evidence type="ECO:0000313" key="10">
    <source>
        <dbReference type="Proteomes" id="UP000050961"/>
    </source>
</evidence>
<feature type="transmembrane region" description="Helical" evidence="7">
    <location>
        <begin position="76"/>
        <end position="98"/>
    </location>
</feature>
<reference evidence="9 10" key="1">
    <citation type="journal article" date="2015" name="Genome Announc.">
        <title>Expanding the biotechnology potential of lactobacilli through comparative genomics of 213 strains and associated genera.</title>
        <authorList>
            <person name="Sun Z."/>
            <person name="Harris H.M."/>
            <person name="McCann A."/>
            <person name="Guo C."/>
            <person name="Argimon S."/>
            <person name="Zhang W."/>
            <person name="Yang X."/>
            <person name="Jeffery I.B."/>
            <person name="Cooney J.C."/>
            <person name="Kagawa T.F."/>
            <person name="Liu W."/>
            <person name="Song Y."/>
            <person name="Salvetti E."/>
            <person name="Wrobel A."/>
            <person name="Rasinkangas P."/>
            <person name="Parkhill J."/>
            <person name="Rea M.C."/>
            <person name="O'Sullivan O."/>
            <person name="Ritari J."/>
            <person name="Douillard F.P."/>
            <person name="Paul Ross R."/>
            <person name="Yang R."/>
            <person name="Briner A.E."/>
            <person name="Felis G.E."/>
            <person name="de Vos W.M."/>
            <person name="Barrangou R."/>
            <person name="Klaenhammer T.R."/>
            <person name="Caufield P.W."/>
            <person name="Cui Y."/>
            <person name="Zhang H."/>
            <person name="O'Toole P.W."/>
        </authorList>
    </citation>
    <scope>NUCLEOTIDE SEQUENCE [LARGE SCALE GENOMIC DNA]</scope>
    <source>
        <strain evidence="9 10">DSM 21376</strain>
    </source>
</reference>
<dbReference type="PATRIC" id="fig|1423806.3.peg.1301"/>
<keyword evidence="4 7" id="KW-0812">Transmembrane</keyword>
<evidence type="ECO:0000313" key="9">
    <source>
        <dbReference type="EMBL" id="KRN06089.1"/>
    </source>
</evidence>
<evidence type="ECO:0000256" key="4">
    <source>
        <dbReference type="ARBA" id="ARBA00022692"/>
    </source>
</evidence>
<dbReference type="GO" id="GO:0005886">
    <property type="term" value="C:plasma membrane"/>
    <property type="evidence" value="ECO:0007669"/>
    <property type="project" value="UniProtKB-SubCell"/>
</dbReference>
<feature type="transmembrane region" description="Helical" evidence="7">
    <location>
        <begin position="330"/>
        <end position="355"/>
    </location>
</feature>
<feature type="transmembrane region" description="Helical" evidence="7">
    <location>
        <begin position="104"/>
        <end position="124"/>
    </location>
</feature>
<feature type="domain" description="Major facilitator superfamily (MFS) profile" evidence="8">
    <location>
        <begin position="9"/>
        <end position="386"/>
    </location>
</feature>
<evidence type="ECO:0000256" key="2">
    <source>
        <dbReference type="ARBA" id="ARBA00022448"/>
    </source>
</evidence>
<dbReference type="InterPro" id="IPR020846">
    <property type="entry name" value="MFS_dom"/>
</dbReference>
<evidence type="ECO:0000256" key="7">
    <source>
        <dbReference type="SAM" id="Phobius"/>
    </source>
</evidence>
<dbReference type="Pfam" id="PF07690">
    <property type="entry name" value="MFS_1"/>
    <property type="match status" value="1"/>
</dbReference>
<evidence type="ECO:0000256" key="3">
    <source>
        <dbReference type="ARBA" id="ARBA00022475"/>
    </source>
</evidence>
<name>A0A023CWQ1_9LACO</name>
<dbReference type="PROSITE" id="PS51257">
    <property type="entry name" value="PROKAR_LIPOPROTEIN"/>
    <property type="match status" value="1"/>
</dbReference>
<dbReference type="Gene3D" id="1.20.1250.20">
    <property type="entry name" value="MFS general substrate transporter like domains"/>
    <property type="match status" value="1"/>
</dbReference>
<dbReference type="OrthoDB" id="9788453at2"/>
<feature type="transmembrane region" description="Helical" evidence="7">
    <location>
        <begin position="272"/>
        <end position="290"/>
    </location>
</feature>
<dbReference type="PANTHER" id="PTHR43124:SF3">
    <property type="entry name" value="CHLORAMPHENICOL EFFLUX PUMP RV0191"/>
    <property type="match status" value="1"/>
</dbReference>
<keyword evidence="5 7" id="KW-1133">Transmembrane helix</keyword>
<dbReference type="AlphaFoldDB" id="A0A023CWQ1"/>
<evidence type="ECO:0000256" key="5">
    <source>
        <dbReference type="ARBA" id="ARBA00022989"/>
    </source>
</evidence>
<evidence type="ECO:0000259" key="8">
    <source>
        <dbReference type="PROSITE" id="PS50850"/>
    </source>
</evidence>
<feature type="transmembrane region" description="Helical" evidence="7">
    <location>
        <begin position="161"/>
        <end position="184"/>
    </location>
</feature>
<sequence length="395" mass="43502">MLNSSFRVKVIILVSIAFVLGCSEFIIVGVLNDVALQFDKPVTSVGYLVTIFAFVYAFSTPVLTAFIGNFRYFRSLILFFLIFSLSNILSAVAVGYSMLVFSRILTALVSGVLISLALTFGNLVAPVQKRVWLISWIFSGFSIASVFGVPLGTWISTSFGWRFSFLAITMVSIVTLALFILYMPRDLQPHSSKFSEQWIIIKDSRIWLASLLVMFSASGINVLFTYLRPLFTSALGFKTSSLGLLLFIFGITSIISNQLSGKIAEHQNLNKIYFIYFSQLALFILLLPFIHIKWAGVIVIMLLGITMYLLNSPIQVHFFKVAKSDYPQSLVLASALNSIFSNFGISLGSATGSILVEHHGLISIGVGGGIYALGALLFTWLLNLSIARKIHASSN</sequence>
<comment type="caution">
    <text evidence="9">The sequence shown here is derived from an EMBL/GenBank/DDBJ whole genome shotgun (WGS) entry which is preliminary data.</text>
</comment>
<dbReference type="InterPro" id="IPR036259">
    <property type="entry name" value="MFS_trans_sf"/>
</dbReference>
<dbReference type="SUPFAM" id="SSF103473">
    <property type="entry name" value="MFS general substrate transporter"/>
    <property type="match status" value="1"/>
</dbReference>
<evidence type="ECO:0000256" key="1">
    <source>
        <dbReference type="ARBA" id="ARBA00004651"/>
    </source>
</evidence>